<evidence type="ECO:0000259" key="2">
    <source>
        <dbReference type="Pfam" id="PF16095"/>
    </source>
</evidence>
<keyword evidence="1" id="KW-0677">Repeat</keyword>
<dbReference type="Gene3D" id="1.10.10.10">
    <property type="entry name" value="Winged helix-like DNA-binding domain superfamily/Winged helix DNA-binding domain"/>
    <property type="match status" value="1"/>
</dbReference>
<dbReference type="OrthoDB" id="6078042at2759"/>
<dbReference type="InterPro" id="IPR036388">
    <property type="entry name" value="WH-like_DNA-bd_sf"/>
</dbReference>
<evidence type="ECO:0000256" key="1">
    <source>
        <dbReference type="ARBA" id="ARBA00022737"/>
    </source>
</evidence>
<keyword evidence="4" id="KW-1185">Reference proteome</keyword>
<sequence length="176" mass="20794">MITDLRKKIQELALQLPHVGIEIPLKWMLFDQAIDRLIEREVYFADINKLSEVARLENIDSDEEFYSMVHFFHHQGKIWHLRSEWLQGNDEDGCGIVILKPQWFINYIYQLMNIDTHQLLKESFEENECNETDGTFPARNFEKVWPNAFHHTTILLDILDSTDVICEVIAEDAEDT</sequence>
<gene>
    <name evidence="3" type="ORF">X975_26574</name>
</gene>
<proteinExistence type="predicted"/>
<dbReference type="AlphaFoldDB" id="A0A087TCA6"/>
<dbReference type="InterPro" id="IPR032171">
    <property type="entry name" value="COR-A"/>
</dbReference>
<accession>A0A087TCA6</accession>
<dbReference type="Pfam" id="PF16095">
    <property type="entry name" value="COR-A"/>
    <property type="match status" value="1"/>
</dbReference>
<feature type="domain" description="COR" evidence="2">
    <location>
        <begin position="24"/>
        <end position="167"/>
    </location>
</feature>
<reference evidence="3 4" key="1">
    <citation type="submission" date="2013-11" db="EMBL/GenBank/DDBJ databases">
        <title>Genome sequencing of Stegodyphus mimosarum.</title>
        <authorList>
            <person name="Bechsgaard J."/>
        </authorList>
    </citation>
    <scope>NUCLEOTIDE SEQUENCE [LARGE SCALE GENOMIC DNA]</scope>
</reference>
<protein>
    <recommendedName>
        <fullName evidence="2">COR domain-containing protein</fullName>
    </recommendedName>
</protein>
<evidence type="ECO:0000313" key="3">
    <source>
        <dbReference type="EMBL" id="KFM62745.1"/>
    </source>
</evidence>
<evidence type="ECO:0000313" key="4">
    <source>
        <dbReference type="Proteomes" id="UP000054359"/>
    </source>
</evidence>
<feature type="non-terminal residue" evidence="3">
    <location>
        <position position="176"/>
    </location>
</feature>
<dbReference type="EMBL" id="KK114564">
    <property type="protein sequence ID" value="KFM62745.1"/>
    <property type="molecule type" value="Genomic_DNA"/>
</dbReference>
<dbReference type="Proteomes" id="UP000054359">
    <property type="component" value="Unassembled WGS sequence"/>
</dbReference>
<organism evidence="3 4">
    <name type="scientific">Stegodyphus mimosarum</name>
    <name type="common">African social velvet spider</name>
    <dbReference type="NCBI Taxonomy" id="407821"/>
    <lineage>
        <taxon>Eukaryota</taxon>
        <taxon>Metazoa</taxon>
        <taxon>Ecdysozoa</taxon>
        <taxon>Arthropoda</taxon>
        <taxon>Chelicerata</taxon>
        <taxon>Arachnida</taxon>
        <taxon>Araneae</taxon>
        <taxon>Araneomorphae</taxon>
        <taxon>Entelegynae</taxon>
        <taxon>Eresoidea</taxon>
        <taxon>Eresidae</taxon>
        <taxon>Stegodyphus</taxon>
    </lineage>
</organism>
<name>A0A087TCA6_STEMI</name>